<dbReference type="Proteomes" id="UP000807769">
    <property type="component" value="Unassembled WGS sequence"/>
</dbReference>
<evidence type="ECO:0008006" key="6">
    <source>
        <dbReference type="Google" id="ProtNLM"/>
    </source>
</evidence>
<dbReference type="EMBL" id="JABBWG010000011">
    <property type="protein sequence ID" value="KAG1818732.1"/>
    <property type="molecule type" value="Genomic_DNA"/>
</dbReference>
<dbReference type="Gene3D" id="2.130.10.10">
    <property type="entry name" value="YVTN repeat-like/Quinoprotein amine dehydrogenase"/>
    <property type="match status" value="2"/>
</dbReference>
<dbReference type="InterPro" id="IPR015943">
    <property type="entry name" value="WD40/YVTN_repeat-like_dom_sf"/>
</dbReference>
<dbReference type="OrthoDB" id="2684779at2759"/>
<dbReference type="SMART" id="SM00320">
    <property type="entry name" value="WD40"/>
    <property type="match status" value="1"/>
</dbReference>
<dbReference type="RefSeq" id="XP_041194604.1">
    <property type="nucleotide sequence ID" value="XM_041328998.1"/>
</dbReference>
<dbReference type="InterPro" id="IPR011047">
    <property type="entry name" value="Quinoprotein_ADH-like_sf"/>
</dbReference>
<evidence type="ECO:0000313" key="5">
    <source>
        <dbReference type="Proteomes" id="UP000807769"/>
    </source>
</evidence>
<keyword evidence="2" id="KW-0677">Repeat</keyword>
<evidence type="ECO:0000256" key="1">
    <source>
        <dbReference type="ARBA" id="ARBA00022574"/>
    </source>
</evidence>
<evidence type="ECO:0000256" key="3">
    <source>
        <dbReference type="PROSITE-ProRule" id="PRU00221"/>
    </source>
</evidence>
<accession>A0A9P7JF47</accession>
<organism evidence="4 5">
    <name type="scientific">Suillus subaureus</name>
    <dbReference type="NCBI Taxonomy" id="48587"/>
    <lineage>
        <taxon>Eukaryota</taxon>
        <taxon>Fungi</taxon>
        <taxon>Dikarya</taxon>
        <taxon>Basidiomycota</taxon>
        <taxon>Agaricomycotina</taxon>
        <taxon>Agaricomycetes</taxon>
        <taxon>Agaricomycetidae</taxon>
        <taxon>Boletales</taxon>
        <taxon>Suillineae</taxon>
        <taxon>Suillaceae</taxon>
        <taxon>Suillus</taxon>
    </lineage>
</organism>
<dbReference type="PROSITE" id="PS50082">
    <property type="entry name" value="WD_REPEATS_2"/>
    <property type="match status" value="1"/>
</dbReference>
<dbReference type="Pfam" id="PF00400">
    <property type="entry name" value="WD40"/>
    <property type="match status" value="1"/>
</dbReference>
<reference evidence="4" key="1">
    <citation type="journal article" date="2020" name="New Phytol.">
        <title>Comparative genomics reveals dynamic genome evolution in host specialist ectomycorrhizal fungi.</title>
        <authorList>
            <person name="Lofgren L.A."/>
            <person name="Nguyen N.H."/>
            <person name="Vilgalys R."/>
            <person name="Ruytinx J."/>
            <person name="Liao H.L."/>
            <person name="Branco S."/>
            <person name="Kuo A."/>
            <person name="LaButti K."/>
            <person name="Lipzen A."/>
            <person name="Andreopoulos W."/>
            <person name="Pangilinan J."/>
            <person name="Riley R."/>
            <person name="Hundley H."/>
            <person name="Na H."/>
            <person name="Barry K."/>
            <person name="Grigoriev I.V."/>
            <person name="Stajich J.E."/>
            <person name="Kennedy P.G."/>
        </authorList>
    </citation>
    <scope>NUCLEOTIDE SEQUENCE</scope>
    <source>
        <strain evidence="4">MN1</strain>
    </source>
</reference>
<keyword evidence="1 3" id="KW-0853">WD repeat</keyword>
<name>A0A9P7JF47_9AGAM</name>
<dbReference type="InterPro" id="IPR001680">
    <property type="entry name" value="WD40_rpt"/>
</dbReference>
<dbReference type="AlphaFoldDB" id="A0A9P7JF47"/>
<dbReference type="SUPFAM" id="SSF50998">
    <property type="entry name" value="Quinoprotein alcohol dehydrogenase-like"/>
    <property type="match status" value="1"/>
</dbReference>
<dbReference type="PANTHER" id="PTHR19848:SF8">
    <property type="entry name" value="F-BOX AND WD REPEAT DOMAIN CONTAINING 7"/>
    <property type="match status" value="1"/>
</dbReference>
<dbReference type="PANTHER" id="PTHR19848">
    <property type="entry name" value="WD40 REPEAT PROTEIN"/>
    <property type="match status" value="1"/>
</dbReference>
<comment type="caution">
    <text evidence="4">The sequence shown here is derived from an EMBL/GenBank/DDBJ whole genome shotgun (WGS) entry which is preliminary data.</text>
</comment>
<keyword evidence="5" id="KW-1185">Reference proteome</keyword>
<dbReference type="GeneID" id="64623015"/>
<protein>
    <recommendedName>
        <fullName evidence="6">Anaphase-promoting complex subunit 4 WD40 domain-containing protein</fullName>
    </recommendedName>
</protein>
<evidence type="ECO:0000313" key="4">
    <source>
        <dbReference type="EMBL" id="KAG1818732.1"/>
    </source>
</evidence>
<proteinExistence type="predicted"/>
<dbReference type="PROSITE" id="PS50294">
    <property type="entry name" value="WD_REPEATS_REGION"/>
    <property type="match status" value="1"/>
</dbReference>
<evidence type="ECO:0000256" key="2">
    <source>
        <dbReference type="ARBA" id="ARBA00022737"/>
    </source>
</evidence>
<sequence>MPNNATVPAKRGQKPSAKGCKQALELRREPFKTFEAIGSWDRTICIWRLEDGAEMMKWDVEKNISSLVISQNRKHITAEGLFQSADDIHTECWKLWVRDAESGKVVAGPLDVHTNVVRGLDVSPDGKILASGSWDHPVISWDTSSWQRKGGPICYLYVLDV</sequence>
<feature type="repeat" description="WD" evidence="3">
    <location>
        <begin position="110"/>
        <end position="145"/>
    </location>
</feature>
<gene>
    <name evidence="4" type="ORF">BJ212DRAFT_107218</name>
</gene>